<accession>A0A2T4JFK8</accession>
<reference evidence="1 2" key="1">
    <citation type="submission" date="2018-03" db="EMBL/GenBank/DDBJ databases">
        <title>Rhodobacter blasticus.</title>
        <authorList>
            <person name="Meyer T.E."/>
            <person name="Miller S."/>
            <person name="Lodha T."/>
            <person name="Gandham S."/>
            <person name="Chintalapati S."/>
            <person name="Chintalapati V.R."/>
        </authorList>
    </citation>
    <scope>NUCLEOTIDE SEQUENCE [LARGE SCALE GENOMIC DNA]</scope>
    <source>
        <strain evidence="1 2">DSM 2131</strain>
    </source>
</reference>
<gene>
    <name evidence="1" type="ORF">C5F44_01875</name>
</gene>
<dbReference type="EMBL" id="PZKE01000001">
    <property type="protein sequence ID" value="PTE16623.1"/>
    <property type="molecule type" value="Genomic_DNA"/>
</dbReference>
<evidence type="ECO:0000313" key="2">
    <source>
        <dbReference type="Proteomes" id="UP000241362"/>
    </source>
</evidence>
<dbReference type="Proteomes" id="UP000241362">
    <property type="component" value="Unassembled WGS sequence"/>
</dbReference>
<sequence length="200" mass="21851">MPMPRLEVFETAATPGRSQTLVTTEVAAIEEAKLASYESGYKAGWDDAVAAQAEDQTRIRADLARTLQQLSFTYQEARAHVLMALEPLLTEMVNRLLPETARETLAPLVLERLMPMAEELADQPVTLVLNPAVRRAISDLIEQATGLPLTLEEEPTLPEGQVYLRLGSTEAKVDLTRVTAEIAAAVRGFFTLAKEAPAHG</sequence>
<dbReference type="RefSeq" id="WP_107671784.1">
    <property type="nucleotide sequence ID" value="NZ_PZKE01000001.1"/>
</dbReference>
<dbReference type="AlphaFoldDB" id="A0A2T4JFK8"/>
<comment type="caution">
    <text evidence="1">The sequence shown here is derived from an EMBL/GenBank/DDBJ whole genome shotgun (WGS) entry which is preliminary data.</text>
</comment>
<keyword evidence="2" id="KW-1185">Reference proteome</keyword>
<proteinExistence type="predicted"/>
<keyword evidence="1" id="KW-0969">Cilium</keyword>
<evidence type="ECO:0000313" key="1">
    <source>
        <dbReference type="EMBL" id="PTE16623.1"/>
    </source>
</evidence>
<keyword evidence="1" id="KW-0966">Cell projection</keyword>
<protein>
    <submittedName>
        <fullName evidence="1">Flagellar biosynthesis protein</fullName>
    </submittedName>
</protein>
<organism evidence="1 2">
    <name type="scientific">Fuscovulum blasticum DSM 2131</name>
    <dbReference type="NCBI Taxonomy" id="1188250"/>
    <lineage>
        <taxon>Bacteria</taxon>
        <taxon>Pseudomonadati</taxon>
        <taxon>Pseudomonadota</taxon>
        <taxon>Alphaproteobacteria</taxon>
        <taxon>Rhodobacterales</taxon>
        <taxon>Paracoccaceae</taxon>
        <taxon>Pseudogemmobacter</taxon>
    </lineage>
</organism>
<keyword evidence="1" id="KW-0282">Flagellum</keyword>
<name>A0A2T4JFK8_FUSBL</name>